<comment type="subcellular location">
    <subcellularLocation>
        <location evidence="1">Endomembrane system</location>
        <topology evidence="1">Multi-pass membrane protein</topology>
    </subcellularLocation>
    <subcellularLocation>
        <location evidence="2">Endoplasmic reticulum membrane</location>
    </subcellularLocation>
    <subcellularLocation>
        <location evidence="6 7">Nucleus</location>
    </subcellularLocation>
</comment>
<keyword evidence="3 6" id="KW-0238">DNA-binding</keyword>
<reference evidence="9" key="1">
    <citation type="journal article" date="2016" name="Proc. Natl. Acad. Sci. U.S.A.">
        <title>Lipid metabolic changes in an early divergent fungus govern the establishment of a mutualistic symbiosis with endobacteria.</title>
        <authorList>
            <person name="Lastovetsky O.A."/>
            <person name="Gaspar M.L."/>
            <person name="Mondo S.J."/>
            <person name="LaButti K.M."/>
            <person name="Sandor L."/>
            <person name="Grigoriev I.V."/>
            <person name="Henry S.A."/>
            <person name="Pawlowska T.E."/>
        </authorList>
    </citation>
    <scope>NUCLEOTIDE SEQUENCE [LARGE SCALE GENOMIC DNA]</scope>
    <source>
        <strain evidence="9">ATCC 52814</strain>
    </source>
</reference>
<evidence type="ECO:0000256" key="7">
    <source>
        <dbReference type="RuleBase" id="RU000682"/>
    </source>
</evidence>
<evidence type="ECO:0000256" key="6">
    <source>
        <dbReference type="PROSITE-ProRule" id="PRU00108"/>
    </source>
</evidence>
<dbReference type="OrthoDB" id="6159439at2759"/>
<dbReference type="CDD" id="cd00086">
    <property type="entry name" value="homeodomain"/>
    <property type="match status" value="1"/>
</dbReference>
<dbReference type="InterPro" id="IPR051000">
    <property type="entry name" value="Homeobox_DNA-bind_prot"/>
</dbReference>
<dbReference type="PROSITE" id="PS50071">
    <property type="entry name" value="HOMEOBOX_2"/>
    <property type="match status" value="1"/>
</dbReference>
<dbReference type="GO" id="GO:0000978">
    <property type="term" value="F:RNA polymerase II cis-regulatory region sequence-specific DNA binding"/>
    <property type="evidence" value="ECO:0007669"/>
    <property type="project" value="TreeGrafter"/>
</dbReference>
<gene>
    <name evidence="9" type="ORF">BCV72DRAFT_170243</name>
</gene>
<evidence type="ECO:0000256" key="1">
    <source>
        <dbReference type="ARBA" id="ARBA00004127"/>
    </source>
</evidence>
<dbReference type="PANTHER" id="PTHR24324">
    <property type="entry name" value="HOMEOBOX PROTEIN HHEX"/>
    <property type="match status" value="1"/>
</dbReference>
<protein>
    <submittedName>
        <fullName evidence="9">Homeobox</fullName>
    </submittedName>
</protein>
<accession>A0A1X0R4E7</accession>
<proteinExistence type="predicted"/>
<feature type="non-terminal residue" evidence="9">
    <location>
        <position position="1"/>
    </location>
</feature>
<keyword evidence="5 6" id="KW-0539">Nucleus</keyword>
<dbReference type="GO" id="GO:0005789">
    <property type="term" value="C:endoplasmic reticulum membrane"/>
    <property type="evidence" value="ECO:0007669"/>
    <property type="project" value="UniProtKB-SubCell"/>
</dbReference>
<dbReference type="PANTHER" id="PTHR24324:SF9">
    <property type="entry name" value="HOMEOBOX DOMAIN-CONTAINING PROTEIN"/>
    <property type="match status" value="1"/>
</dbReference>
<evidence type="ECO:0000256" key="2">
    <source>
        <dbReference type="ARBA" id="ARBA00004586"/>
    </source>
</evidence>
<sequence>KQVKRRRRNASKDQLNILENVFQKTQFPSARLREELANKLNMSPRAVQIWFQNKRQAFRKGKYCP</sequence>
<evidence type="ECO:0000259" key="8">
    <source>
        <dbReference type="PROSITE" id="PS50071"/>
    </source>
</evidence>
<organism evidence="9">
    <name type="scientific">Rhizopus microsporus var. microsporus</name>
    <dbReference type="NCBI Taxonomy" id="86635"/>
    <lineage>
        <taxon>Eukaryota</taxon>
        <taxon>Fungi</taxon>
        <taxon>Fungi incertae sedis</taxon>
        <taxon>Mucoromycota</taxon>
        <taxon>Mucoromycotina</taxon>
        <taxon>Mucoromycetes</taxon>
        <taxon>Mucorales</taxon>
        <taxon>Mucorineae</taxon>
        <taxon>Rhizopodaceae</taxon>
        <taxon>Rhizopus</taxon>
    </lineage>
</organism>
<dbReference type="InterPro" id="IPR001356">
    <property type="entry name" value="HD"/>
</dbReference>
<keyword evidence="4 6" id="KW-0371">Homeobox</keyword>
<dbReference type="Pfam" id="PF00046">
    <property type="entry name" value="Homeodomain"/>
    <property type="match status" value="1"/>
</dbReference>
<evidence type="ECO:0000256" key="3">
    <source>
        <dbReference type="ARBA" id="ARBA00023125"/>
    </source>
</evidence>
<dbReference type="SUPFAM" id="SSF46689">
    <property type="entry name" value="Homeodomain-like"/>
    <property type="match status" value="1"/>
</dbReference>
<dbReference type="InterPro" id="IPR009057">
    <property type="entry name" value="Homeodomain-like_sf"/>
</dbReference>
<dbReference type="SMART" id="SM00389">
    <property type="entry name" value="HOX"/>
    <property type="match status" value="1"/>
</dbReference>
<name>A0A1X0R4E7_RHIZD</name>
<evidence type="ECO:0000313" key="9">
    <source>
        <dbReference type="EMBL" id="ORE06920.1"/>
    </source>
</evidence>
<dbReference type="Proteomes" id="UP000242414">
    <property type="component" value="Unassembled WGS sequence"/>
</dbReference>
<dbReference type="GO" id="GO:0000981">
    <property type="term" value="F:DNA-binding transcription factor activity, RNA polymerase II-specific"/>
    <property type="evidence" value="ECO:0007669"/>
    <property type="project" value="InterPro"/>
</dbReference>
<dbReference type="EMBL" id="KV921914">
    <property type="protein sequence ID" value="ORE06920.1"/>
    <property type="molecule type" value="Genomic_DNA"/>
</dbReference>
<dbReference type="AlphaFoldDB" id="A0A1X0R4E7"/>
<dbReference type="GO" id="GO:0030154">
    <property type="term" value="P:cell differentiation"/>
    <property type="evidence" value="ECO:0007669"/>
    <property type="project" value="TreeGrafter"/>
</dbReference>
<evidence type="ECO:0000256" key="5">
    <source>
        <dbReference type="ARBA" id="ARBA00023242"/>
    </source>
</evidence>
<feature type="DNA-binding region" description="Homeobox" evidence="6">
    <location>
        <begin position="3"/>
        <end position="62"/>
    </location>
</feature>
<dbReference type="GO" id="GO:0005634">
    <property type="term" value="C:nucleus"/>
    <property type="evidence" value="ECO:0007669"/>
    <property type="project" value="UniProtKB-SubCell"/>
</dbReference>
<feature type="non-terminal residue" evidence="9">
    <location>
        <position position="65"/>
    </location>
</feature>
<dbReference type="Gene3D" id="1.10.10.60">
    <property type="entry name" value="Homeodomain-like"/>
    <property type="match status" value="1"/>
</dbReference>
<dbReference type="PROSITE" id="PS00027">
    <property type="entry name" value="HOMEOBOX_1"/>
    <property type="match status" value="1"/>
</dbReference>
<evidence type="ECO:0000256" key="4">
    <source>
        <dbReference type="ARBA" id="ARBA00023155"/>
    </source>
</evidence>
<dbReference type="FunFam" id="1.10.10.60:FF:000020">
    <property type="entry name" value="Ceramide synthase 5"/>
    <property type="match status" value="1"/>
</dbReference>
<feature type="domain" description="Homeobox" evidence="8">
    <location>
        <begin position="1"/>
        <end position="61"/>
    </location>
</feature>
<dbReference type="VEuPathDB" id="FungiDB:BCV72DRAFT_170243"/>
<dbReference type="InterPro" id="IPR017970">
    <property type="entry name" value="Homeobox_CS"/>
</dbReference>